<keyword evidence="2" id="KW-0614">Plasmid</keyword>
<keyword evidence="1" id="KW-1133">Transmembrane helix</keyword>
<dbReference type="KEGG" id="tam:Theam_1756"/>
<feature type="transmembrane region" description="Helical" evidence="1">
    <location>
        <begin position="9"/>
        <end position="34"/>
    </location>
</feature>
<evidence type="ECO:0000256" key="1">
    <source>
        <dbReference type="SAM" id="Phobius"/>
    </source>
</evidence>
<accession>E8T6Z1</accession>
<reference evidence="2" key="1">
    <citation type="submission" date="2011-01" db="EMBL/GenBank/DDBJ databases">
        <title>Complete sequence of plasmid of Thermovibrio ammonificans HB-1.</title>
        <authorList>
            <consortium name="US DOE Joint Genome Institute"/>
            <person name="Lucas S."/>
            <person name="Copeland A."/>
            <person name="Lapidus A."/>
            <person name="Cheng J.-F."/>
            <person name="Goodwin L."/>
            <person name="Pitluck S."/>
            <person name="Davenport K."/>
            <person name="Detter J.C."/>
            <person name="Han C."/>
            <person name="Tapia R."/>
            <person name="Land M."/>
            <person name="Hauser L."/>
            <person name="Kyrpides N."/>
            <person name="Ivanova N."/>
            <person name="Ovchinnikova G."/>
            <person name="Vetriani C."/>
            <person name="Woyke T."/>
        </authorList>
    </citation>
    <scope>NUCLEOTIDE SEQUENCE [LARGE SCALE GENOMIC DNA]</scope>
    <source>
        <strain evidence="2">HB-1</strain>
        <plasmid evidence="2">pTHEAM01</plasmid>
    </source>
</reference>
<keyword evidence="1" id="KW-0472">Membrane</keyword>
<evidence type="ECO:0000313" key="2">
    <source>
        <dbReference type="EMBL" id="ADU97712.1"/>
    </source>
</evidence>
<geneLocation type="plasmid" evidence="2 3">
    <name>pTHEAM01</name>
</geneLocation>
<organism evidence="2 3">
    <name type="scientific">Thermovibrio ammonificans (strain DSM 15698 / JCM 12110 / HB-1)</name>
    <dbReference type="NCBI Taxonomy" id="648996"/>
    <lineage>
        <taxon>Bacteria</taxon>
        <taxon>Pseudomonadati</taxon>
        <taxon>Aquificota</taxon>
        <taxon>Aquificia</taxon>
        <taxon>Desulfurobacteriales</taxon>
        <taxon>Desulfurobacteriaceae</taxon>
        <taxon>Thermovibrio</taxon>
    </lineage>
</organism>
<sequence>MKCLTLREILYTVGLMLLFTLAVLVIFSVEILILTL</sequence>
<evidence type="ECO:0000313" key="3">
    <source>
        <dbReference type="Proteomes" id="UP000006362"/>
    </source>
</evidence>
<dbReference type="Proteomes" id="UP000006362">
    <property type="component" value="Plasmid pTHEAM01"/>
</dbReference>
<dbReference type="AlphaFoldDB" id="E8T6Z1"/>
<keyword evidence="1" id="KW-0812">Transmembrane</keyword>
<dbReference type="HOGENOM" id="CLU_3359008_0_0_0"/>
<proteinExistence type="predicted"/>
<dbReference type="EMBL" id="CP002445">
    <property type="protein sequence ID" value="ADU97712.1"/>
    <property type="molecule type" value="Genomic_DNA"/>
</dbReference>
<gene>
    <name evidence="2" type="ordered locus">Theam_1756</name>
</gene>
<keyword evidence="3" id="KW-1185">Reference proteome</keyword>
<protein>
    <submittedName>
        <fullName evidence="2">Uncharacterized protein</fullName>
    </submittedName>
</protein>
<name>E8T6Z1_THEA1</name>